<evidence type="ECO:0000313" key="2">
    <source>
        <dbReference type="EMBL" id="GFS09868.1"/>
    </source>
</evidence>
<keyword evidence="1" id="KW-0472">Membrane</keyword>
<organism evidence="2 3">
    <name type="scientific">Elysia marginata</name>
    <dbReference type="NCBI Taxonomy" id="1093978"/>
    <lineage>
        <taxon>Eukaryota</taxon>
        <taxon>Metazoa</taxon>
        <taxon>Spiralia</taxon>
        <taxon>Lophotrochozoa</taxon>
        <taxon>Mollusca</taxon>
        <taxon>Gastropoda</taxon>
        <taxon>Heterobranchia</taxon>
        <taxon>Euthyneura</taxon>
        <taxon>Panpulmonata</taxon>
        <taxon>Sacoglossa</taxon>
        <taxon>Placobranchoidea</taxon>
        <taxon>Plakobranchidae</taxon>
        <taxon>Elysia</taxon>
    </lineage>
</organism>
<sequence>MRAEHRQKECVHRVVDPDALVFHATARPQPVALLAPPPSPIQPLSQRHNTSLQTTTIIAFNNASPTTTTTTIIIIIITIVIKIIIHRQFHLHGPRHHNNSFYHLLCS</sequence>
<comment type="caution">
    <text evidence="2">The sequence shown here is derived from an EMBL/GenBank/DDBJ whole genome shotgun (WGS) entry which is preliminary data.</text>
</comment>
<keyword evidence="1" id="KW-1133">Transmembrane helix</keyword>
<evidence type="ECO:0000256" key="1">
    <source>
        <dbReference type="SAM" id="Phobius"/>
    </source>
</evidence>
<accession>A0AAV4IJJ3</accession>
<proteinExistence type="predicted"/>
<keyword evidence="1" id="KW-0812">Transmembrane</keyword>
<reference evidence="2 3" key="1">
    <citation type="journal article" date="2021" name="Elife">
        <title>Chloroplast acquisition without the gene transfer in kleptoplastic sea slugs, Plakobranchus ocellatus.</title>
        <authorList>
            <person name="Maeda T."/>
            <person name="Takahashi S."/>
            <person name="Yoshida T."/>
            <person name="Shimamura S."/>
            <person name="Takaki Y."/>
            <person name="Nagai Y."/>
            <person name="Toyoda A."/>
            <person name="Suzuki Y."/>
            <person name="Arimoto A."/>
            <person name="Ishii H."/>
            <person name="Satoh N."/>
            <person name="Nishiyama T."/>
            <person name="Hasebe M."/>
            <person name="Maruyama T."/>
            <person name="Minagawa J."/>
            <person name="Obokata J."/>
            <person name="Shigenobu S."/>
        </authorList>
    </citation>
    <scope>NUCLEOTIDE SEQUENCE [LARGE SCALE GENOMIC DNA]</scope>
</reference>
<feature type="transmembrane region" description="Helical" evidence="1">
    <location>
        <begin position="68"/>
        <end position="85"/>
    </location>
</feature>
<dbReference type="EMBL" id="BMAT01002599">
    <property type="protein sequence ID" value="GFS09868.1"/>
    <property type="molecule type" value="Genomic_DNA"/>
</dbReference>
<gene>
    <name evidence="2" type="ORF">ElyMa_001309200</name>
</gene>
<dbReference type="AlphaFoldDB" id="A0AAV4IJJ3"/>
<evidence type="ECO:0000313" key="3">
    <source>
        <dbReference type="Proteomes" id="UP000762676"/>
    </source>
</evidence>
<dbReference type="Proteomes" id="UP000762676">
    <property type="component" value="Unassembled WGS sequence"/>
</dbReference>
<name>A0AAV4IJJ3_9GAST</name>
<keyword evidence="3" id="KW-1185">Reference proteome</keyword>
<protein>
    <submittedName>
        <fullName evidence="2">Uncharacterized protein</fullName>
    </submittedName>
</protein>